<evidence type="ECO:0000313" key="2">
    <source>
        <dbReference type="Proteomes" id="UP000555756"/>
    </source>
</evidence>
<organism evidence="1 2">
    <name type="scientific">Gluconacetobacter azotocaptans</name>
    <dbReference type="NCBI Taxonomy" id="142834"/>
    <lineage>
        <taxon>Bacteria</taxon>
        <taxon>Pseudomonadati</taxon>
        <taxon>Pseudomonadota</taxon>
        <taxon>Alphaproteobacteria</taxon>
        <taxon>Acetobacterales</taxon>
        <taxon>Acetobacteraceae</taxon>
        <taxon>Gluconacetobacter</taxon>
    </lineage>
</organism>
<accession>A0A7W4JUU1</accession>
<evidence type="ECO:0000313" key="1">
    <source>
        <dbReference type="EMBL" id="MBB2191314.1"/>
    </source>
</evidence>
<protein>
    <submittedName>
        <fullName evidence="1">Uncharacterized protein</fullName>
    </submittedName>
</protein>
<gene>
    <name evidence="1" type="ORF">HLH34_15335</name>
</gene>
<dbReference type="Proteomes" id="UP000555756">
    <property type="component" value="Unassembled WGS sequence"/>
</dbReference>
<name>A0A7W4JUU1_9PROT</name>
<proteinExistence type="predicted"/>
<keyword evidence="2" id="KW-1185">Reference proteome</keyword>
<sequence>MTQVSISQLPDGATVQGADLLLVSRPAGAGWASFRANISYFLGWLVGQDVAVRSLTGDISAAGLSATMTGGQAATAIAAGAAQAASAAQAAAAAVPKASVGAVNGVAALDARGGLVLNAGSVMHVDGAGNLILDVPLPTSDPGVANAVWTQGGVLLLSQGPTS</sequence>
<reference evidence="1 2" key="1">
    <citation type="submission" date="2020-04" db="EMBL/GenBank/DDBJ databases">
        <title>Description of novel Gluconacetobacter.</title>
        <authorList>
            <person name="Sombolestani A."/>
        </authorList>
    </citation>
    <scope>NUCLEOTIDE SEQUENCE [LARGE SCALE GENOMIC DNA]</scope>
    <source>
        <strain evidence="1 2">LMG 21311</strain>
    </source>
</reference>
<dbReference type="EMBL" id="JABEQF010000014">
    <property type="protein sequence ID" value="MBB2191314.1"/>
    <property type="molecule type" value="Genomic_DNA"/>
</dbReference>
<dbReference type="RefSeq" id="WP_183120436.1">
    <property type="nucleotide sequence ID" value="NZ_JABEQF010000014.1"/>
</dbReference>
<comment type="caution">
    <text evidence="1">The sequence shown here is derived from an EMBL/GenBank/DDBJ whole genome shotgun (WGS) entry which is preliminary data.</text>
</comment>
<dbReference type="AlphaFoldDB" id="A0A7W4JUU1"/>